<protein>
    <submittedName>
        <fullName evidence="2">Uncharacterized protein</fullName>
    </submittedName>
</protein>
<evidence type="ECO:0000313" key="3">
    <source>
        <dbReference type="Proteomes" id="UP001149074"/>
    </source>
</evidence>
<evidence type="ECO:0000256" key="1">
    <source>
        <dbReference type="SAM" id="Phobius"/>
    </source>
</evidence>
<name>A0A9W9EP40_9EURO</name>
<comment type="caution">
    <text evidence="2">The sequence shown here is derived from an EMBL/GenBank/DDBJ whole genome shotgun (WGS) entry which is preliminary data.</text>
</comment>
<proteinExistence type="predicted"/>
<reference evidence="2" key="2">
    <citation type="journal article" date="2023" name="IMA Fungus">
        <title>Comparative genomic study of the Penicillium genus elucidates a diverse pangenome and 15 lateral gene transfer events.</title>
        <authorList>
            <person name="Petersen C."/>
            <person name="Sorensen T."/>
            <person name="Nielsen M.R."/>
            <person name="Sondergaard T.E."/>
            <person name="Sorensen J.L."/>
            <person name="Fitzpatrick D.A."/>
            <person name="Frisvad J.C."/>
            <person name="Nielsen K.L."/>
        </authorList>
    </citation>
    <scope>NUCLEOTIDE SEQUENCE</scope>
    <source>
        <strain evidence="2">IBT 30761</strain>
    </source>
</reference>
<keyword evidence="1" id="KW-0812">Transmembrane</keyword>
<keyword evidence="1" id="KW-0472">Membrane</keyword>
<keyword evidence="1" id="KW-1133">Transmembrane helix</keyword>
<accession>A0A9W9EP40</accession>
<dbReference type="AlphaFoldDB" id="A0A9W9EP40"/>
<evidence type="ECO:0000313" key="2">
    <source>
        <dbReference type="EMBL" id="KAJ5085254.1"/>
    </source>
</evidence>
<keyword evidence="3" id="KW-1185">Reference proteome</keyword>
<dbReference type="GeneID" id="81361495"/>
<reference evidence="2" key="1">
    <citation type="submission" date="2022-11" db="EMBL/GenBank/DDBJ databases">
        <authorList>
            <person name="Petersen C."/>
        </authorList>
    </citation>
    <scope>NUCLEOTIDE SEQUENCE</scope>
    <source>
        <strain evidence="2">IBT 30761</strain>
    </source>
</reference>
<dbReference type="EMBL" id="JAPQKI010000010">
    <property type="protein sequence ID" value="KAJ5085254.1"/>
    <property type="molecule type" value="Genomic_DNA"/>
</dbReference>
<gene>
    <name evidence="2" type="ORF">N7532_010025</name>
</gene>
<organism evidence="2 3">
    <name type="scientific">Penicillium argentinense</name>
    <dbReference type="NCBI Taxonomy" id="1131581"/>
    <lineage>
        <taxon>Eukaryota</taxon>
        <taxon>Fungi</taxon>
        <taxon>Dikarya</taxon>
        <taxon>Ascomycota</taxon>
        <taxon>Pezizomycotina</taxon>
        <taxon>Eurotiomycetes</taxon>
        <taxon>Eurotiomycetidae</taxon>
        <taxon>Eurotiales</taxon>
        <taxon>Aspergillaceae</taxon>
        <taxon>Penicillium</taxon>
    </lineage>
</organism>
<feature type="transmembrane region" description="Helical" evidence="1">
    <location>
        <begin position="51"/>
        <end position="79"/>
    </location>
</feature>
<sequence length="137" mass="13348">MFEHMTAAAATGIATTLGTSGIAHVFRAAVGLGGAGFPVTVSSVVGQPAPFSSVGALLPAPALLGASVGGTIIAGLGVASKDVTRVGSRVLSCGGREDGAGESSEGKEAEVHLHFSGSRLLSVTFQPLDGSKGMLTG</sequence>
<dbReference type="RefSeq" id="XP_056469932.1">
    <property type="nucleotide sequence ID" value="XM_056622516.1"/>
</dbReference>
<dbReference type="Proteomes" id="UP001149074">
    <property type="component" value="Unassembled WGS sequence"/>
</dbReference>